<dbReference type="InterPro" id="IPR008389">
    <property type="entry name" value="ATPase_V0-cplx_e1/e2_su"/>
</dbReference>
<dbReference type="Pfam" id="PF05493">
    <property type="entry name" value="ATP_synt_H"/>
    <property type="match status" value="1"/>
</dbReference>
<dbReference type="GO" id="GO:0033179">
    <property type="term" value="C:proton-transporting V-type ATPase, V0 domain"/>
    <property type="evidence" value="ECO:0007669"/>
    <property type="project" value="InterPro"/>
</dbReference>
<dbReference type="Proteomes" id="UP000243006">
    <property type="component" value="Unassembled WGS sequence"/>
</dbReference>
<gene>
    <name evidence="10" type="ORF">D917_02027</name>
</gene>
<dbReference type="PANTHER" id="PTHR12263:SF0">
    <property type="entry name" value="V-TYPE PROTON ATPASE SUBUNIT"/>
    <property type="match status" value="1"/>
</dbReference>
<keyword evidence="7" id="KW-0406">Ion transport</keyword>
<name>A0A1Y3ENG7_9BILA</name>
<keyword evidence="3" id="KW-0813">Transport</keyword>
<feature type="transmembrane region" description="Helical" evidence="9">
    <location>
        <begin position="65"/>
        <end position="87"/>
    </location>
</feature>
<reference evidence="10 11" key="1">
    <citation type="submission" date="2015-04" db="EMBL/GenBank/DDBJ databases">
        <title>Draft genome of the roundworm Trichinella nativa.</title>
        <authorList>
            <person name="Mitreva M."/>
        </authorList>
    </citation>
    <scope>NUCLEOTIDE SEQUENCE [LARGE SCALE GENOMIC DNA]</scope>
    <source>
        <strain evidence="10 11">ISS45</strain>
    </source>
</reference>
<dbReference type="PANTHER" id="PTHR12263">
    <property type="entry name" value="VACUOLAR ATP SYNTHASE SUBUNIT H"/>
    <property type="match status" value="1"/>
</dbReference>
<comment type="similarity">
    <text evidence="2">Belongs to the V-ATPase e1/e2 subunit family.</text>
</comment>
<evidence type="ECO:0000256" key="7">
    <source>
        <dbReference type="ARBA" id="ARBA00023065"/>
    </source>
</evidence>
<evidence type="ECO:0000313" key="10">
    <source>
        <dbReference type="EMBL" id="OUC45099.1"/>
    </source>
</evidence>
<evidence type="ECO:0000256" key="8">
    <source>
        <dbReference type="ARBA" id="ARBA00023136"/>
    </source>
</evidence>
<comment type="subcellular location">
    <subcellularLocation>
        <location evidence="1">Endomembrane system</location>
        <topology evidence="1">Multi-pass membrane protein</topology>
    </subcellularLocation>
</comment>
<evidence type="ECO:0000256" key="6">
    <source>
        <dbReference type="ARBA" id="ARBA00022989"/>
    </source>
</evidence>
<proteinExistence type="inferred from homology"/>
<evidence type="ECO:0000313" key="11">
    <source>
        <dbReference type="Proteomes" id="UP000243006"/>
    </source>
</evidence>
<evidence type="ECO:0000256" key="1">
    <source>
        <dbReference type="ARBA" id="ARBA00004127"/>
    </source>
</evidence>
<evidence type="ECO:0000256" key="3">
    <source>
        <dbReference type="ARBA" id="ARBA00022448"/>
    </source>
</evidence>
<comment type="caution">
    <text evidence="10">The sequence shown here is derived from an EMBL/GenBank/DDBJ whole genome shotgun (WGS) entry which is preliminary data.</text>
</comment>
<keyword evidence="6 9" id="KW-1133">Transmembrane helix</keyword>
<feature type="transmembrane region" description="Helical" evidence="9">
    <location>
        <begin position="39"/>
        <end position="58"/>
    </location>
</feature>
<keyword evidence="4 9" id="KW-0812">Transmembrane</keyword>
<evidence type="ECO:0000256" key="4">
    <source>
        <dbReference type="ARBA" id="ARBA00022692"/>
    </source>
</evidence>
<dbReference type="GO" id="GO:0046961">
    <property type="term" value="F:proton-transporting ATPase activity, rotational mechanism"/>
    <property type="evidence" value="ECO:0007669"/>
    <property type="project" value="InterPro"/>
</dbReference>
<evidence type="ECO:0000256" key="9">
    <source>
        <dbReference type="SAM" id="Phobius"/>
    </source>
</evidence>
<dbReference type="GO" id="GO:0012505">
    <property type="term" value="C:endomembrane system"/>
    <property type="evidence" value="ECO:0007669"/>
    <property type="project" value="UniProtKB-SubCell"/>
</dbReference>
<dbReference type="AlphaFoldDB" id="A0A1Y3ENG7"/>
<accession>A0A1Y3ENG7</accession>
<evidence type="ECO:0000256" key="5">
    <source>
        <dbReference type="ARBA" id="ARBA00022781"/>
    </source>
</evidence>
<sequence length="113" mass="12704">KMFSFFIAASVSINTEKVAISSIFHLAIRCCEKMAGNEVALSVVTLFWFAVGCSSFFAPKGPNRGLIQVMLILTAVCCYTFWLLTFLHQMNPLFGPVYQNTTARYMKTAWRTS</sequence>
<keyword evidence="5" id="KW-0375">Hydrogen ion transport</keyword>
<keyword evidence="8 9" id="KW-0472">Membrane</keyword>
<organism evidence="10 11">
    <name type="scientific">Trichinella nativa</name>
    <dbReference type="NCBI Taxonomy" id="6335"/>
    <lineage>
        <taxon>Eukaryota</taxon>
        <taxon>Metazoa</taxon>
        <taxon>Ecdysozoa</taxon>
        <taxon>Nematoda</taxon>
        <taxon>Enoplea</taxon>
        <taxon>Dorylaimia</taxon>
        <taxon>Trichinellida</taxon>
        <taxon>Trichinellidae</taxon>
        <taxon>Trichinella</taxon>
    </lineage>
</organism>
<dbReference type="EMBL" id="LVZM01010731">
    <property type="protein sequence ID" value="OUC45099.1"/>
    <property type="molecule type" value="Genomic_DNA"/>
</dbReference>
<evidence type="ECO:0000256" key="2">
    <source>
        <dbReference type="ARBA" id="ARBA00008328"/>
    </source>
</evidence>
<protein>
    <submittedName>
        <fullName evidence="10">ATP synthase subunit H</fullName>
    </submittedName>
</protein>
<feature type="non-terminal residue" evidence="10">
    <location>
        <position position="1"/>
    </location>
</feature>